<feature type="domain" description="F-box" evidence="1">
    <location>
        <begin position="26"/>
        <end position="63"/>
    </location>
</feature>
<dbReference type="InterPro" id="IPR055312">
    <property type="entry name" value="FBL15-like"/>
</dbReference>
<dbReference type="InterPro" id="IPR001810">
    <property type="entry name" value="F-box_dom"/>
</dbReference>
<comment type="caution">
    <text evidence="2">The sequence shown here is derived from an EMBL/GenBank/DDBJ whole genome shotgun (WGS) entry which is preliminary data.</text>
</comment>
<keyword evidence="3" id="KW-1185">Reference proteome</keyword>
<reference evidence="2" key="1">
    <citation type="journal article" date="2018" name="DNA Res.">
        <title>Multiple hybrid de novo genome assembly of finger millet, an orphan allotetraploid crop.</title>
        <authorList>
            <person name="Hatakeyama M."/>
            <person name="Aluri S."/>
            <person name="Balachadran M.T."/>
            <person name="Sivarajan S.R."/>
            <person name="Patrignani A."/>
            <person name="Gruter S."/>
            <person name="Poveda L."/>
            <person name="Shimizu-Inatsugi R."/>
            <person name="Baeten J."/>
            <person name="Francoijs K.J."/>
            <person name="Nataraja K.N."/>
            <person name="Reddy Y.A.N."/>
            <person name="Phadnis S."/>
            <person name="Ravikumar R.L."/>
            <person name="Schlapbach R."/>
            <person name="Sreeman S.M."/>
            <person name="Shimizu K.K."/>
        </authorList>
    </citation>
    <scope>NUCLEOTIDE SEQUENCE</scope>
</reference>
<dbReference type="InterPro" id="IPR036047">
    <property type="entry name" value="F-box-like_dom_sf"/>
</dbReference>
<evidence type="ECO:0000313" key="3">
    <source>
        <dbReference type="Proteomes" id="UP001054889"/>
    </source>
</evidence>
<dbReference type="SUPFAM" id="SSF81383">
    <property type="entry name" value="F-box domain"/>
    <property type="match status" value="1"/>
</dbReference>
<evidence type="ECO:0000313" key="2">
    <source>
        <dbReference type="EMBL" id="GJM95341.1"/>
    </source>
</evidence>
<dbReference type="Proteomes" id="UP001054889">
    <property type="component" value="Unassembled WGS sequence"/>
</dbReference>
<protein>
    <recommendedName>
        <fullName evidence="1">F-box domain-containing protein</fullName>
    </recommendedName>
</protein>
<dbReference type="CDD" id="cd22160">
    <property type="entry name" value="F-box_AtFBL13-like"/>
    <property type="match status" value="1"/>
</dbReference>
<accession>A0AAV5CB55</accession>
<name>A0AAV5CB55_ELECO</name>
<dbReference type="InterPro" id="IPR053781">
    <property type="entry name" value="F-box_AtFBL13-like"/>
</dbReference>
<dbReference type="PANTHER" id="PTHR34709:SF74">
    <property type="entry name" value="F-BOX DOMAIN-CONTAINING PROTEIN"/>
    <property type="match status" value="1"/>
</dbReference>
<reference evidence="2" key="2">
    <citation type="submission" date="2021-12" db="EMBL/GenBank/DDBJ databases">
        <title>Resequencing data analysis of finger millet.</title>
        <authorList>
            <person name="Hatakeyama M."/>
            <person name="Aluri S."/>
            <person name="Balachadran M.T."/>
            <person name="Sivarajan S.R."/>
            <person name="Poveda L."/>
            <person name="Shimizu-Inatsugi R."/>
            <person name="Schlapbach R."/>
            <person name="Sreeman S.M."/>
            <person name="Shimizu K.K."/>
        </authorList>
    </citation>
    <scope>NUCLEOTIDE SEQUENCE</scope>
</reference>
<dbReference type="EMBL" id="BQKI01000005">
    <property type="protein sequence ID" value="GJM95341.1"/>
    <property type="molecule type" value="Genomic_DNA"/>
</dbReference>
<proteinExistence type="predicted"/>
<dbReference type="AlphaFoldDB" id="A0AAV5CB55"/>
<organism evidence="2 3">
    <name type="scientific">Eleusine coracana subsp. coracana</name>
    <dbReference type="NCBI Taxonomy" id="191504"/>
    <lineage>
        <taxon>Eukaryota</taxon>
        <taxon>Viridiplantae</taxon>
        <taxon>Streptophyta</taxon>
        <taxon>Embryophyta</taxon>
        <taxon>Tracheophyta</taxon>
        <taxon>Spermatophyta</taxon>
        <taxon>Magnoliopsida</taxon>
        <taxon>Liliopsida</taxon>
        <taxon>Poales</taxon>
        <taxon>Poaceae</taxon>
        <taxon>PACMAD clade</taxon>
        <taxon>Chloridoideae</taxon>
        <taxon>Cynodonteae</taxon>
        <taxon>Eleusininae</taxon>
        <taxon>Eleusine</taxon>
    </lineage>
</organism>
<dbReference type="PANTHER" id="PTHR34709">
    <property type="entry name" value="OS10G0396666 PROTEIN"/>
    <property type="match status" value="1"/>
</dbReference>
<dbReference type="Pfam" id="PF00646">
    <property type="entry name" value="F-box"/>
    <property type="match status" value="1"/>
</dbReference>
<sequence length="287" mass="31828">MEPSGGDLAAKRSNIAASADAGEDRLSGLPDYILVLILLRLPTSAAAQTSLLSRRWRHVWALLPELRFPFFPEPLSFRDALDAHKVPLRYLLVEDEDASAGSLGAWLPAAARRVSGLFAIVNADHRRSAREEEEIGAQRGAFEIPCFQKATSIRLHDIGSYQYLMGNMAVFPDLTFLYLGIFANGHAFGASSFHILKMCTGLRRLVLGFCDPTELELKSAEFNCNHTVPQDDSLLLPLFFKNQTASEPTILVGQENLDHYEVNTGKKRAKMALMKQRNSAIDLGENR</sequence>
<gene>
    <name evidence="2" type="primary">ga12063</name>
    <name evidence="2" type="ORF">PR202_ga12063</name>
</gene>
<evidence type="ECO:0000259" key="1">
    <source>
        <dbReference type="Pfam" id="PF00646"/>
    </source>
</evidence>